<keyword evidence="3" id="KW-1185">Reference proteome</keyword>
<dbReference type="Proteomes" id="UP000053268">
    <property type="component" value="Unassembled WGS sequence"/>
</dbReference>
<organism evidence="2 3">
    <name type="scientific">Papilio xuthus</name>
    <name type="common">Asian swallowtail butterfly</name>
    <dbReference type="NCBI Taxonomy" id="66420"/>
    <lineage>
        <taxon>Eukaryota</taxon>
        <taxon>Metazoa</taxon>
        <taxon>Ecdysozoa</taxon>
        <taxon>Arthropoda</taxon>
        <taxon>Hexapoda</taxon>
        <taxon>Insecta</taxon>
        <taxon>Pterygota</taxon>
        <taxon>Neoptera</taxon>
        <taxon>Endopterygota</taxon>
        <taxon>Lepidoptera</taxon>
        <taxon>Glossata</taxon>
        <taxon>Ditrysia</taxon>
        <taxon>Papilionoidea</taxon>
        <taxon>Papilionidae</taxon>
        <taxon>Papilioninae</taxon>
        <taxon>Papilio</taxon>
    </lineage>
</organism>
<gene>
    <name evidence="2" type="ORF">RR46_04269</name>
</gene>
<proteinExistence type="predicted"/>
<sequence>MCDAKLIADTAPVALTSNSEKQKNLQRHLLWSSGDNINGHSEINILNKDWYIWYCSRESQSNRGMSKRPSDRTGAGPGPDEGRTRAGPGLDQGRTRARPGPDTARPARTQAPTTSSLTYNIT</sequence>
<dbReference type="AlphaFoldDB" id="A0A194QDV7"/>
<evidence type="ECO:0000256" key="1">
    <source>
        <dbReference type="SAM" id="MobiDB-lite"/>
    </source>
</evidence>
<feature type="compositionally biased region" description="Low complexity" evidence="1">
    <location>
        <begin position="103"/>
        <end position="114"/>
    </location>
</feature>
<evidence type="ECO:0000313" key="2">
    <source>
        <dbReference type="EMBL" id="KPJ03657.1"/>
    </source>
</evidence>
<reference evidence="2 3" key="1">
    <citation type="journal article" date="2015" name="Nat. Commun.">
        <title>Outbred genome sequencing and CRISPR/Cas9 gene editing in butterflies.</title>
        <authorList>
            <person name="Li X."/>
            <person name="Fan D."/>
            <person name="Zhang W."/>
            <person name="Liu G."/>
            <person name="Zhang L."/>
            <person name="Zhao L."/>
            <person name="Fang X."/>
            <person name="Chen L."/>
            <person name="Dong Y."/>
            <person name="Chen Y."/>
            <person name="Ding Y."/>
            <person name="Zhao R."/>
            <person name="Feng M."/>
            <person name="Zhu Y."/>
            <person name="Feng Y."/>
            <person name="Jiang X."/>
            <person name="Zhu D."/>
            <person name="Xiang H."/>
            <person name="Feng X."/>
            <person name="Li S."/>
            <person name="Wang J."/>
            <person name="Zhang G."/>
            <person name="Kronforst M.R."/>
            <person name="Wang W."/>
        </authorList>
    </citation>
    <scope>NUCLEOTIDE SEQUENCE [LARGE SCALE GENOMIC DNA]</scope>
    <source>
        <strain evidence="2">Ya'a_city_454_Px</strain>
        <tissue evidence="2">Whole body</tissue>
    </source>
</reference>
<feature type="region of interest" description="Disordered" evidence="1">
    <location>
        <begin position="60"/>
        <end position="122"/>
    </location>
</feature>
<protein>
    <submittedName>
        <fullName evidence="2">Uncharacterized protein</fullName>
    </submittedName>
</protein>
<evidence type="ECO:0000313" key="3">
    <source>
        <dbReference type="Proteomes" id="UP000053268"/>
    </source>
</evidence>
<dbReference type="EMBL" id="KQ459144">
    <property type="protein sequence ID" value="KPJ03657.1"/>
    <property type="molecule type" value="Genomic_DNA"/>
</dbReference>
<name>A0A194QDV7_PAPXU</name>
<accession>A0A194QDV7</accession>